<dbReference type="Proteomes" id="UP000311382">
    <property type="component" value="Unassembled WGS sequence"/>
</dbReference>
<dbReference type="PANTHER" id="PTHR22950:SF692">
    <property type="entry name" value="TRANSMEMBRANE AMINO ACID TRANSPORTER FAMILY PROTEIN"/>
    <property type="match status" value="1"/>
</dbReference>
<feature type="transmembrane region" description="Helical" evidence="9">
    <location>
        <begin position="750"/>
        <end position="771"/>
    </location>
</feature>
<evidence type="ECO:0000256" key="3">
    <source>
        <dbReference type="ARBA" id="ARBA00022448"/>
    </source>
</evidence>
<gene>
    <name evidence="11" type="ORF">DMC30DRAFT_99221</name>
</gene>
<name>A0A5C5FMW9_9BASI</name>
<feature type="transmembrane region" description="Helical" evidence="9">
    <location>
        <begin position="432"/>
        <end position="456"/>
    </location>
</feature>
<reference evidence="11 12" key="1">
    <citation type="submission" date="2019-03" db="EMBL/GenBank/DDBJ databases">
        <title>Rhodosporidium diobovatum UCD-FST 08-225 genome sequencing, assembly, and annotation.</title>
        <authorList>
            <person name="Fakankun I.U."/>
            <person name="Fristensky B."/>
            <person name="Levin D.B."/>
        </authorList>
    </citation>
    <scope>NUCLEOTIDE SEQUENCE [LARGE SCALE GENOMIC DNA]</scope>
    <source>
        <strain evidence="11 12">UCD-FST 08-225</strain>
    </source>
</reference>
<sequence length="779" mass="83027">MTSRRIPISSARDRNQQPAAQAPDGGRLQSSLDLVFSFSRSAAFFGENLPSGPSFVDPNRFPSPRPRTFSDDDDDDEGLNGGPTGAVSSDRGHATTTTTDDTDDDHEHDDEPWSGDELDEGAHHSFDGLEPRGAPGAAREQLPPNAVGRGRTSSRRVSTATRHPDSAAEAWRDKPVAADERTPLLPGGGLTSPSSSHISPYEATEGSAIAFRDDGHDAVHPAVAAIKGSSGRRRASTFSREAWKAAIEEHRGESTWGQTLFNTVNVLIGVGLLAEPLAFADAGWVFGILLLVFCALVTNYTAKMLAAMMRQDRTSATYADVLIKAYGPWARETIYFLFVVELATFSVATVTLFADSMASLFPRFSPLFFKLLSYLILLPTTYLPLRVLSLTSLLGIMSSVVLLAVLISDGVIKKTAPGSMWVPMPTSVVPRWGRFPISFGLLMSGFSGHAVVPSLYRDMAHPEHFASMINVAYIIAFVVSVVFGVFGYLMFGNGVSSEITRDLAMTPGYPVALNQLAVWMVAINPLVKYAIANKPLVTTFEHLVGLHGKPVVASVPPPAPTSSDSAIATSTSISTAHHRSLNASAISTSPSPSRRTHALLAAAAAQEARVHRVRYYVLRPVATLFCVGLAIAIPEFDRVLAFLGSASAFVICVIGPVGAYLIVGAQGSKKKRVDAEREAGTASGLEALCEDAAEDDGEGAGHAAQGFKHPTVAHARQVHAAELARRKRAAAAAVPGEGEPLVVAGWERGLCWLLLVVSVIMASVGTVWSFLPVEEAGLR</sequence>
<keyword evidence="5" id="KW-0029">Amino-acid transport</keyword>
<keyword evidence="7 9" id="KW-0472">Membrane</keyword>
<dbReference type="GO" id="GO:0015179">
    <property type="term" value="F:L-amino acid transmembrane transporter activity"/>
    <property type="evidence" value="ECO:0007669"/>
    <property type="project" value="TreeGrafter"/>
</dbReference>
<evidence type="ECO:0000313" key="12">
    <source>
        <dbReference type="Proteomes" id="UP000311382"/>
    </source>
</evidence>
<feature type="transmembrane region" description="Helical" evidence="9">
    <location>
        <begin position="616"/>
        <end position="633"/>
    </location>
</feature>
<comment type="caution">
    <text evidence="11">The sequence shown here is derived from an EMBL/GenBank/DDBJ whole genome shotgun (WGS) entry which is preliminary data.</text>
</comment>
<evidence type="ECO:0000256" key="9">
    <source>
        <dbReference type="SAM" id="Phobius"/>
    </source>
</evidence>
<evidence type="ECO:0000256" key="4">
    <source>
        <dbReference type="ARBA" id="ARBA00022692"/>
    </source>
</evidence>
<dbReference type="PANTHER" id="PTHR22950">
    <property type="entry name" value="AMINO ACID TRANSPORTER"/>
    <property type="match status" value="1"/>
</dbReference>
<comment type="similarity">
    <text evidence="2">Belongs to the amino acid/polyamine transporter 2 family.</text>
</comment>
<evidence type="ECO:0000256" key="8">
    <source>
        <dbReference type="SAM" id="MobiDB-lite"/>
    </source>
</evidence>
<feature type="compositionally biased region" description="Basic and acidic residues" evidence="8">
    <location>
        <begin position="120"/>
        <end position="130"/>
    </location>
</feature>
<keyword evidence="4 9" id="KW-0812">Transmembrane</keyword>
<keyword evidence="6 9" id="KW-1133">Transmembrane helix</keyword>
<feature type="transmembrane region" description="Helical" evidence="9">
    <location>
        <begin position="639"/>
        <end position="663"/>
    </location>
</feature>
<protein>
    <submittedName>
        <fullName evidence="11">Putative amino acid transporter</fullName>
    </submittedName>
</protein>
<dbReference type="InterPro" id="IPR013057">
    <property type="entry name" value="AA_transpt_TM"/>
</dbReference>
<dbReference type="Pfam" id="PF01490">
    <property type="entry name" value="Aa_trans"/>
    <property type="match status" value="1"/>
</dbReference>
<accession>A0A5C5FMW9</accession>
<keyword evidence="3" id="KW-0813">Transport</keyword>
<evidence type="ECO:0000313" key="11">
    <source>
        <dbReference type="EMBL" id="TNY17629.1"/>
    </source>
</evidence>
<feature type="transmembrane region" description="Helical" evidence="9">
    <location>
        <begin position="360"/>
        <end position="378"/>
    </location>
</feature>
<feature type="compositionally biased region" description="Acidic residues" evidence="8">
    <location>
        <begin position="100"/>
        <end position="119"/>
    </location>
</feature>
<proteinExistence type="inferred from homology"/>
<dbReference type="OrthoDB" id="655540at2759"/>
<evidence type="ECO:0000256" key="6">
    <source>
        <dbReference type="ARBA" id="ARBA00022989"/>
    </source>
</evidence>
<evidence type="ECO:0000259" key="10">
    <source>
        <dbReference type="Pfam" id="PF01490"/>
    </source>
</evidence>
<feature type="transmembrane region" description="Helical" evidence="9">
    <location>
        <begin position="334"/>
        <end position="354"/>
    </location>
</feature>
<keyword evidence="12" id="KW-1185">Reference proteome</keyword>
<feature type="transmembrane region" description="Helical" evidence="9">
    <location>
        <begin position="284"/>
        <end position="302"/>
    </location>
</feature>
<dbReference type="AlphaFoldDB" id="A0A5C5FMW9"/>
<feature type="transmembrane region" description="Helical" evidence="9">
    <location>
        <begin position="390"/>
        <end position="412"/>
    </location>
</feature>
<feature type="domain" description="Amino acid transporter transmembrane" evidence="10">
    <location>
        <begin position="253"/>
        <end position="663"/>
    </location>
</feature>
<feature type="compositionally biased region" description="Basic and acidic residues" evidence="8">
    <location>
        <begin position="162"/>
        <end position="182"/>
    </location>
</feature>
<evidence type="ECO:0000256" key="7">
    <source>
        <dbReference type="ARBA" id="ARBA00023136"/>
    </source>
</evidence>
<feature type="transmembrane region" description="Helical" evidence="9">
    <location>
        <begin position="468"/>
        <end position="491"/>
    </location>
</feature>
<feature type="compositionally biased region" description="Low complexity" evidence="8">
    <location>
        <begin position="146"/>
        <end position="161"/>
    </location>
</feature>
<feature type="transmembrane region" description="Helical" evidence="9">
    <location>
        <begin position="511"/>
        <end position="531"/>
    </location>
</feature>
<evidence type="ECO:0000256" key="1">
    <source>
        <dbReference type="ARBA" id="ARBA00004141"/>
    </source>
</evidence>
<dbReference type="STRING" id="5288.A0A5C5FMW9"/>
<feature type="region of interest" description="Disordered" evidence="8">
    <location>
        <begin position="1"/>
        <end position="28"/>
    </location>
</feature>
<evidence type="ECO:0000256" key="5">
    <source>
        <dbReference type="ARBA" id="ARBA00022970"/>
    </source>
</evidence>
<dbReference type="GO" id="GO:0005774">
    <property type="term" value="C:vacuolar membrane"/>
    <property type="evidence" value="ECO:0007669"/>
    <property type="project" value="TreeGrafter"/>
</dbReference>
<comment type="subcellular location">
    <subcellularLocation>
        <location evidence="1">Membrane</location>
        <topology evidence="1">Multi-pass membrane protein</topology>
    </subcellularLocation>
</comment>
<feature type="region of interest" description="Disordered" evidence="8">
    <location>
        <begin position="46"/>
        <end position="200"/>
    </location>
</feature>
<evidence type="ECO:0000256" key="2">
    <source>
        <dbReference type="ARBA" id="ARBA00008066"/>
    </source>
</evidence>
<organism evidence="11 12">
    <name type="scientific">Rhodotorula diobovata</name>
    <dbReference type="NCBI Taxonomy" id="5288"/>
    <lineage>
        <taxon>Eukaryota</taxon>
        <taxon>Fungi</taxon>
        <taxon>Dikarya</taxon>
        <taxon>Basidiomycota</taxon>
        <taxon>Pucciniomycotina</taxon>
        <taxon>Microbotryomycetes</taxon>
        <taxon>Sporidiobolales</taxon>
        <taxon>Sporidiobolaceae</taxon>
        <taxon>Rhodotorula</taxon>
    </lineage>
</organism>
<dbReference type="EMBL" id="SOZI01000187">
    <property type="protein sequence ID" value="TNY17629.1"/>
    <property type="molecule type" value="Genomic_DNA"/>
</dbReference>